<dbReference type="EMBL" id="CDMZ01005900">
    <property type="protein sequence ID" value="CEM55688.1"/>
    <property type="molecule type" value="Genomic_DNA"/>
</dbReference>
<evidence type="ECO:0000256" key="1">
    <source>
        <dbReference type="SAM" id="MobiDB-lite"/>
    </source>
</evidence>
<protein>
    <submittedName>
        <fullName evidence="2">Uncharacterized protein</fullName>
    </submittedName>
</protein>
<evidence type="ECO:0000313" key="2">
    <source>
        <dbReference type="EMBL" id="CEM55688.1"/>
    </source>
</evidence>
<feature type="compositionally biased region" description="Basic and acidic residues" evidence="1">
    <location>
        <begin position="334"/>
        <end position="362"/>
    </location>
</feature>
<accession>A0A0G4IEZ0</accession>
<dbReference type="AlphaFoldDB" id="A0A0G4IEZ0"/>
<sequence>MPSGVSQSKSPSHHLAVLTCETRADNALLQSWRNSVLYRFSPSQSVSLSVDNICEGRKWKGFPVRSVWLREFLSGISEGRTEVSMVTRKENGRRTNICPVLGRNETLKVKGRQEHGEDAEGKEREIPVLIEEFTTSLSEQEAGEAEWLGVSSTSGPVPLSLSSVSIEKRLLPPNTDVVALTSDSDVFANRPISATELIEKWHEIRKGSPVLVSTQFSCWLGRRCSGLDLSLYYSSALGHPSTFFSERPPAVHPIFLCNGLMMGRAGDLSRLWEAVETQMHEEERAVDERRQKERETRSQGQGRKEGPAVQRVEKSVSDQNLLSEAVRRGLLHWPQEKADKEEDLHAEGKGGSDSTSDRREGESTGSVERPFIQFDFFQELFGNLYVMEGNATASPVNETNGGLDRTAFFPADGGEEAQKAWRNASRLDFGELGPKAQPHFCWDPTAGAFAYGCEKPETPTEDRLEAVPEADCALQWKHGWHRATENLEPMPVLFHAPGLQDTKNRLHEAMQMMDRCLGEGTLDLPNFKNGSRQEICHECPVS</sequence>
<reference evidence="2" key="1">
    <citation type="submission" date="2014-11" db="EMBL/GenBank/DDBJ databases">
        <authorList>
            <person name="Otto D Thomas"/>
            <person name="Naeem Raeece"/>
        </authorList>
    </citation>
    <scope>NUCLEOTIDE SEQUENCE</scope>
</reference>
<dbReference type="VEuPathDB" id="CryptoDB:Cvel_13746"/>
<proteinExistence type="predicted"/>
<feature type="region of interest" description="Disordered" evidence="1">
    <location>
        <begin position="280"/>
        <end position="317"/>
    </location>
</feature>
<name>A0A0G4IEZ0_9ALVE</name>
<feature type="compositionally biased region" description="Basic and acidic residues" evidence="1">
    <location>
        <begin position="280"/>
        <end position="316"/>
    </location>
</feature>
<feature type="region of interest" description="Disordered" evidence="1">
    <location>
        <begin position="332"/>
        <end position="367"/>
    </location>
</feature>
<gene>
    <name evidence="2" type="ORF">Cvel_13746</name>
</gene>
<organism evidence="2">
    <name type="scientific">Chromera velia CCMP2878</name>
    <dbReference type="NCBI Taxonomy" id="1169474"/>
    <lineage>
        <taxon>Eukaryota</taxon>
        <taxon>Sar</taxon>
        <taxon>Alveolata</taxon>
        <taxon>Colpodellida</taxon>
        <taxon>Chromeraceae</taxon>
        <taxon>Chromera</taxon>
    </lineage>
</organism>